<comment type="caution">
    <text evidence="2">The sequence shown here is derived from an EMBL/GenBank/DDBJ whole genome shotgun (WGS) entry which is preliminary data.</text>
</comment>
<organism evidence="2 3">
    <name type="scientific">Bradyrhizobium lablabi</name>
    <dbReference type="NCBI Taxonomy" id="722472"/>
    <lineage>
        <taxon>Bacteria</taxon>
        <taxon>Pseudomonadati</taxon>
        <taxon>Pseudomonadota</taxon>
        <taxon>Alphaproteobacteria</taxon>
        <taxon>Hyphomicrobiales</taxon>
        <taxon>Nitrobacteraceae</taxon>
        <taxon>Bradyrhizobium</taxon>
    </lineage>
</organism>
<keyword evidence="1" id="KW-0472">Membrane</keyword>
<reference evidence="2 3" key="1">
    <citation type="submission" date="2014-03" db="EMBL/GenBank/DDBJ databases">
        <title>Bradyrhizobium valentinum sp. nov., isolated from effective nodules of Lupinus mariae-josephae, a lupine endemic of basic-lime soils in Eastern Spain.</title>
        <authorList>
            <person name="Duran D."/>
            <person name="Rey L."/>
            <person name="Navarro A."/>
            <person name="Busquets A."/>
            <person name="Imperial J."/>
            <person name="Ruiz-Argueso T."/>
        </authorList>
    </citation>
    <scope>NUCLEOTIDE SEQUENCE [LARGE SCALE GENOMIC DNA]</scope>
    <source>
        <strain evidence="2 3">CCBAU 23086</strain>
    </source>
</reference>
<evidence type="ECO:0000313" key="2">
    <source>
        <dbReference type="EMBL" id="KRR15882.1"/>
    </source>
</evidence>
<evidence type="ECO:0000313" key="3">
    <source>
        <dbReference type="Proteomes" id="UP000051660"/>
    </source>
</evidence>
<keyword evidence="1" id="KW-0812">Transmembrane</keyword>
<proteinExistence type="predicted"/>
<dbReference type="AlphaFoldDB" id="A0A0R3M7J1"/>
<dbReference type="EMBL" id="LLYB01000133">
    <property type="protein sequence ID" value="KRR15882.1"/>
    <property type="molecule type" value="Genomic_DNA"/>
</dbReference>
<accession>A0A0R3M7J1</accession>
<feature type="transmembrane region" description="Helical" evidence="1">
    <location>
        <begin position="28"/>
        <end position="49"/>
    </location>
</feature>
<evidence type="ECO:0000256" key="1">
    <source>
        <dbReference type="SAM" id="Phobius"/>
    </source>
</evidence>
<keyword evidence="1" id="KW-1133">Transmembrane helix</keyword>
<name>A0A0R3M7J1_9BRAD</name>
<protein>
    <submittedName>
        <fullName evidence="2">Uncharacterized protein</fullName>
    </submittedName>
</protein>
<gene>
    <name evidence="2" type="ORF">CQ14_28865</name>
</gene>
<dbReference type="Proteomes" id="UP000051660">
    <property type="component" value="Unassembled WGS sequence"/>
</dbReference>
<sequence length="59" mass="6421">MKIAATTCKSGPCRIGKKERPVTRRIKWWGVIGVAVFIMGALVVIHYSLRIAALMGGAH</sequence>